<dbReference type="SMART" id="SM00228">
    <property type="entry name" value="PDZ"/>
    <property type="match status" value="1"/>
</dbReference>
<dbReference type="STRING" id="221109.gene:10733041"/>
<dbReference type="Pfam" id="PF08327">
    <property type="entry name" value="AHSA1"/>
    <property type="match status" value="1"/>
</dbReference>
<organism evidence="3 4">
    <name type="scientific">Oceanobacillus iheyensis (strain DSM 14371 / CIP 107618 / JCM 11309 / KCTC 3954 / HTE831)</name>
    <dbReference type="NCBI Taxonomy" id="221109"/>
    <lineage>
        <taxon>Bacteria</taxon>
        <taxon>Bacillati</taxon>
        <taxon>Bacillota</taxon>
        <taxon>Bacilli</taxon>
        <taxon>Bacillales</taxon>
        <taxon>Bacillaceae</taxon>
        <taxon>Oceanobacillus</taxon>
    </lineage>
</organism>
<dbReference type="InterPro" id="IPR001478">
    <property type="entry name" value="PDZ"/>
</dbReference>
<dbReference type="InterPro" id="IPR023393">
    <property type="entry name" value="START-like_dom_sf"/>
</dbReference>
<name>Q8ES23_OCEIH</name>
<dbReference type="eggNOG" id="COG3832">
    <property type="taxonomic scope" value="Bacteria"/>
</dbReference>
<dbReference type="Pfam" id="PF13180">
    <property type="entry name" value="PDZ_2"/>
    <property type="match status" value="1"/>
</dbReference>
<dbReference type="Gene3D" id="3.30.530.20">
    <property type="match status" value="1"/>
</dbReference>
<dbReference type="SUPFAM" id="SSF55961">
    <property type="entry name" value="Bet v1-like"/>
    <property type="match status" value="1"/>
</dbReference>
<dbReference type="HOGENOM" id="CLU_1213810_0_0_9"/>
<sequence length="228" mass="26461">MEWISVAKKEIVINTSAEKVWEALTIPSLRNKWETKRCEIDFRKGGKIYLEYGRNVTFKGVIIEIIENEKLVLKDIEGYLTTWTIQSQDEGTKLSIEYTGNWVGDHDISEMENMLFRTFLFMLNLKNFIEDNYDQREQFWKSWLGLKMRTEIDRVKVVHVHENTPASGKVQAGDYIQAVNGEVVNHFDGCEIAITQQPVGSKIKLDIIRNNEKIKVTANTIRFGTLLK</sequence>
<evidence type="ECO:0000313" key="3">
    <source>
        <dbReference type="EMBL" id="BAC12776.1"/>
    </source>
</evidence>
<accession>Q8ES23</accession>
<dbReference type="SUPFAM" id="SSF50156">
    <property type="entry name" value="PDZ domain-like"/>
    <property type="match status" value="1"/>
</dbReference>
<dbReference type="EMBL" id="BA000028">
    <property type="protein sequence ID" value="BAC12776.1"/>
    <property type="molecule type" value="Genomic_DNA"/>
</dbReference>
<dbReference type="eggNOG" id="COG0793">
    <property type="taxonomic scope" value="Bacteria"/>
</dbReference>
<dbReference type="Proteomes" id="UP000000822">
    <property type="component" value="Chromosome"/>
</dbReference>
<evidence type="ECO:0000313" key="4">
    <source>
        <dbReference type="Proteomes" id="UP000000822"/>
    </source>
</evidence>
<comment type="similarity">
    <text evidence="1">Belongs to the AHA1 family.</text>
</comment>
<dbReference type="CDD" id="cd07814">
    <property type="entry name" value="SRPBCC_CalC_Aha1-like"/>
    <property type="match status" value="1"/>
</dbReference>
<feature type="domain" description="PDZ" evidence="2">
    <location>
        <begin position="128"/>
        <end position="211"/>
    </location>
</feature>
<protein>
    <recommendedName>
        <fullName evidence="2">PDZ domain-containing protein</fullName>
    </recommendedName>
</protein>
<evidence type="ECO:0000256" key="1">
    <source>
        <dbReference type="ARBA" id="ARBA00006817"/>
    </source>
</evidence>
<dbReference type="RefSeq" id="WP_011065226.1">
    <property type="nucleotide sequence ID" value="NC_004193.1"/>
</dbReference>
<dbReference type="PROSITE" id="PS50106">
    <property type="entry name" value="PDZ"/>
    <property type="match status" value="1"/>
</dbReference>
<reference evidence="3 4" key="1">
    <citation type="journal article" date="2001" name="FEMS Microbiol. Lett.">
        <title>Oceanobacillus iheyensis gen. nov., sp. nov., a deep-sea extremely halotolerant and alkaliphilic species isolated from a depth of 1050 m on the Iheya Ridge.</title>
        <authorList>
            <person name="Lu J."/>
            <person name="Nogi Y."/>
            <person name="Takami H."/>
        </authorList>
    </citation>
    <scope>NUCLEOTIDE SEQUENCE [LARGE SCALE GENOMIC DNA]</scope>
    <source>
        <strain evidence="4">DSM 14371 / CIP 107618 / JCM 11309 / KCTC 3954 / HTE831</strain>
    </source>
</reference>
<reference evidence="3 4" key="2">
    <citation type="journal article" date="2002" name="Nucleic Acids Res.">
        <title>Genome sequence of Oceanobacillus iheyensis isolated from the Iheya Ridge and its unexpected adaptive capabilities to extreme environments.</title>
        <authorList>
            <person name="Takami H."/>
            <person name="Takaki Y."/>
            <person name="Uchiyama I."/>
        </authorList>
    </citation>
    <scope>NUCLEOTIDE SEQUENCE [LARGE SCALE GENOMIC DNA]</scope>
    <source>
        <strain evidence="4">DSM 14371 / CIP 107618 / JCM 11309 / KCTC 3954 / HTE831</strain>
    </source>
</reference>
<proteinExistence type="inferred from homology"/>
<gene>
    <name evidence="3" type="ordered locus">OB0820</name>
</gene>
<keyword evidence="4" id="KW-1185">Reference proteome</keyword>
<dbReference type="Gene3D" id="2.30.42.10">
    <property type="match status" value="1"/>
</dbReference>
<evidence type="ECO:0000259" key="2">
    <source>
        <dbReference type="PROSITE" id="PS50106"/>
    </source>
</evidence>
<dbReference type="KEGG" id="oih:OB0820"/>
<dbReference type="InterPro" id="IPR036034">
    <property type="entry name" value="PDZ_sf"/>
</dbReference>
<dbReference type="AlphaFoldDB" id="Q8ES23"/>
<dbReference type="InterPro" id="IPR013538">
    <property type="entry name" value="ASHA1/2-like_C"/>
</dbReference>
<dbReference type="OrthoDB" id="2721194at2"/>